<dbReference type="PANTHER" id="PTHR30465:SF0">
    <property type="entry name" value="OLIGOPEPTIDE TRANSPORT SYSTEM PERMEASE PROTEIN APPB"/>
    <property type="match status" value="1"/>
</dbReference>
<dbReference type="GO" id="GO:0055085">
    <property type="term" value="P:transmembrane transport"/>
    <property type="evidence" value="ECO:0007669"/>
    <property type="project" value="InterPro"/>
</dbReference>
<dbReference type="Pfam" id="PF00528">
    <property type="entry name" value="BPD_transp_1"/>
    <property type="match status" value="1"/>
</dbReference>
<dbReference type="InterPro" id="IPR000515">
    <property type="entry name" value="MetI-like"/>
</dbReference>
<comment type="caution">
    <text evidence="9">The sequence shown here is derived from an EMBL/GenBank/DDBJ whole genome shotgun (WGS) entry which is preliminary data.</text>
</comment>
<dbReference type="PANTHER" id="PTHR30465">
    <property type="entry name" value="INNER MEMBRANE ABC TRANSPORTER"/>
    <property type="match status" value="1"/>
</dbReference>
<feature type="domain" description="ABC transmembrane type-1" evidence="8">
    <location>
        <begin position="2"/>
        <end position="58"/>
    </location>
</feature>
<evidence type="ECO:0000256" key="2">
    <source>
        <dbReference type="ARBA" id="ARBA00022448"/>
    </source>
</evidence>
<keyword evidence="2" id="KW-0813">Transport</keyword>
<evidence type="ECO:0000256" key="7">
    <source>
        <dbReference type="SAM" id="Phobius"/>
    </source>
</evidence>
<feature type="transmembrane region" description="Helical" evidence="7">
    <location>
        <begin position="26"/>
        <end position="52"/>
    </location>
</feature>
<dbReference type="GO" id="GO:0005886">
    <property type="term" value="C:plasma membrane"/>
    <property type="evidence" value="ECO:0007669"/>
    <property type="project" value="UniProtKB-SubCell"/>
</dbReference>
<name>W4VGF3_9BACI</name>
<keyword evidence="10" id="KW-1185">Reference proteome</keyword>
<protein>
    <submittedName>
        <fullName evidence="9">Dipeptide transport system permease protein DppB</fullName>
    </submittedName>
</protein>
<dbReference type="STRING" id="1298598.JCM21714_860"/>
<evidence type="ECO:0000256" key="6">
    <source>
        <dbReference type="ARBA" id="ARBA00023136"/>
    </source>
</evidence>
<accession>W4VGF3</accession>
<keyword evidence="6 7" id="KW-0472">Membrane</keyword>
<evidence type="ECO:0000256" key="3">
    <source>
        <dbReference type="ARBA" id="ARBA00022475"/>
    </source>
</evidence>
<evidence type="ECO:0000313" key="9">
    <source>
        <dbReference type="EMBL" id="GAE91893.1"/>
    </source>
</evidence>
<sequence>MVEQVFSYPGLGQAVVDAGLQGDIPLFLAIVLISACFVFVGNWIADIFYYLLDPRLRKRGGTGS</sequence>
<gene>
    <name evidence="9" type="ORF">JCM21714_860</name>
</gene>
<dbReference type="AlphaFoldDB" id="W4VGF3"/>
<dbReference type="EMBL" id="BAVS01000002">
    <property type="protein sequence ID" value="GAE91893.1"/>
    <property type="molecule type" value="Genomic_DNA"/>
</dbReference>
<keyword evidence="3" id="KW-1003">Cell membrane</keyword>
<proteinExistence type="predicted"/>
<evidence type="ECO:0000313" key="10">
    <source>
        <dbReference type="Proteomes" id="UP000019102"/>
    </source>
</evidence>
<reference evidence="9 10" key="1">
    <citation type="journal article" date="2014" name="Genome Announc.">
        <title>Draft Genome Sequence of the Boron-Tolerant and Moderately Halotolerant Bacterium Gracilibacillus boraciitolerans JCM 21714T.</title>
        <authorList>
            <person name="Ahmed I."/>
            <person name="Oshima K."/>
            <person name="Suda W."/>
            <person name="Kitamura K."/>
            <person name="Iida T."/>
            <person name="Ohmori Y."/>
            <person name="Fujiwara T."/>
            <person name="Hattori M."/>
            <person name="Ohkuma M."/>
        </authorList>
    </citation>
    <scope>NUCLEOTIDE SEQUENCE [LARGE SCALE GENOMIC DNA]</scope>
    <source>
        <strain evidence="9 10">JCM 21714</strain>
    </source>
</reference>
<evidence type="ECO:0000259" key="8">
    <source>
        <dbReference type="Pfam" id="PF00528"/>
    </source>
</evidence>
<evidence type="ECO:0000256" key="5">
    <source>
        <dbReference type="ARBA" id="ARBA00022989"/>
    </source>
</evidence>
<organism evidence="9 10">
    <name type="scientific">Gracilibacillus boraciitolerans JCM 21714</name>
    <dbReference type="NCBI Taxonomy" id="1298598"/>
    <lineage>
        <taxon>Bacteria</taxon>
        <taxon>Bacillati</taxon>
        <taxon>Bacillota</taxon>
        <taxon>Bacilli</taxon>
        <taxon>Bacillales</taxon>
        <taxon>Bacillaceae</taxon>
        <taxon>Gracilibacillus</taxon>
    </lineage>
</organism>
<evidence type="ECO:0000256" key="4">
    <source>
        <dbReference type="ARBA" id="ARBA00022692"/>
    </source>
</evidence>
<evidence type="ECO:0000256" key="1">
    <source>
        <dbReference type="ARBA" id="ARBA00004651"/>
    </source>
</evidence>
<dbReference type="eggNOG" id="COG0601">
    <property type="taxonomic scope" value="Bacteria"/>
</dbReference>
<keyword evidence="4 7" id="KW-0812">Transmembrane</keyword>
<dbReference type="Proteomes" id="UP000019102">
    <property type="component" value="Unassembled WGS sequence"/>
</dbReference>
<keyword evidence="5 7" id="KW-1133">Transmembrane helix</keyword>
<comment type="subcellular location">
    <subcellularLocation>
        <location evidence="1">Cell membrane</location>
        <topology evidence="1">Multi-pass membrane protein</topology>
    </subcellularLocation>
</comment>